<dbReference type="Proteomes" id="UP000310532">
    <property type="component" value="Unassembled WGS sequence"/>
</dbReference>
<comment type="caution">
    <text evidence="1">The sequence shown here is derived from an EMBL/GenBank/DDBJ whole genome shotgun (WGS) entry which is preliminary data.</text>
</comment>
<evidence type="ECO:0000313" key="2">
    <source>
        <dbReference type="Proteomes" id="UP000310532"/>
    </source>
</evidence>
<dbReference type="EMBL" id="SRYZ01000008">
    <property type="protein sequence ID" value="TGY07825.1"/>
    <property type="molecule type" value="Genomic_DNA"/>
</dbReference>
<protein>
    <submittedName>
        <fullName evidence="1">Uncharacterized protein</fullName>
    </submittedName>
</protein>
<accession>A0A4S2B1X7</accession>
<sequence length="61" mass="7459">MKFREDDSNSTTPFDIYLPYIHKALRYCQNWCGLLLFYPRNRQCEKPEKRIKQICTHTFSI</sequence>
<proteinExistence type="predicted"/>
<dbReference type="AlphaFoldDB" id="A0A4S2B1X7"/>
<organism evidence="1 2">
    <name type="scientific">Bacteroides muris</name>
    <name type="common">ex Afrizal et al. 2022</name>
    <dbReference type="NCBI Taxonomy" id="2516960"/>
    <lineage>
        <taxon>Bacteria</taxon>
        <taxon>Pseudomonadati</taxon>
        <taxon>Bacteroidota</taxon>
        <taxon>Bacteroidia</taxon>
        <taxon>Bacteroidales</taxon>
        <taxon>Bacteroidaceae</taxon>
        <taxon>Bacteroides</taxon>
    </lineage>
</organism>
<evidence type="ECO:0000313" key="1">
    <source>
        <dbReference type="EMBL" id="TGY07825.1"/>
    </source>
</evidence>
<name>A0A4S2B1X7_9BACE</name>
<gene>
    <name evidence="1" type="ORF">E5355_05875</name>
</gene>
<keyword evidence="2" id="KW-1185">Reference proteome</keyword>
<reference evidence="1 2" key="1">
    <citation type="submission" date="2019-04" db="EMBL/GenBank/DDBJ databases">
        <title>Microbes associate with the intestines of laboratory mice.</title>
        <authorList>
            <person name="Navarre W."/>
            <person name="Wong E."/>
            <person name="Huang K."/>
            <person name="Tropini C."/>
            <person name="Ng K."/>
            <person name="Yu B."/>
        </authorList>
    </citation>
    <scope>NUCLEOTIDE SEQUENCE [LARGE SCALE GENOMIC DNA]</scope>
    <source>
        <strain evidence="1 2">NM69_E16B</strain>
    </source>
</reference>